<evidence type="ECO:0000313" key="2">
    <source>
        <dbReference type="EMBL" id="KHJ82770.1"/>
    </source>
</evidence>
<name>A0A0B1SHU8_OESDE</name>
<dbReference type="SUPFAM" id="SSF54427">
    <property type="entry name" value="NTF2-like"/>
    <property type="match status" value="1"/>
</dbReference>
<dbReference type="PANTHER" id="PTHR31664">
    <property type="entry name" value="PROTEIN CBG16427"/>
    <property type="match status" value="1"/>
</dbReference>
<evidence type="ECO:0000313" key="3">
    <source>
        <dbReference type="Proteomes" id="UP000053660"/>
    </source>
</evidence>
<dbReference type="OrthoDB" id="5793381at2759"/>
<feature type="domain" description="DUF4440" evidence="1">
    <location>
        <begin position="7"/>
        <end position="94"/>
    </location>
</feature>
<gene>
    <name evidence="2" type="ORF">OESDEN_17535</name>
</gene>
<dbReference type="EMBL" id="KN577206">
    <property type="protein sequence ID" value="KHJ82770.1"/>
    <property type="molecule type" value="Genomic_DNA"/>
</dbReference>
<accession>A0A0B1SHU8</accession>
<proteinExistence type="predicted"/>
<dbReference type="Gene3D" id="3.10.450.50">
    <property type="match status" value="1"/>
</dbReference>
<protein>
    <recommendedName>
        <fullName evidence="1">DUF4440 domain-containing protein</fullName>
    </recommendedName>
</protein>
<dbReference type="Proteomes" id="UP000053660">
    <property type="component" value="Unassembled WGS sequence"/>
</dbReference>
<evidence type="ECO:0000259" key="1">
    <source>
        <dbReference type="Pfam" id="PF14534"/>
    </source>
</evidence>
<dbReference type="InterPro" id="IPR027843">
    <property type="entry name" value="DUF4440"/>
</dbReference>
<dbReference type="PANTHER" id="PTHR31664:SF4">
    <property type="entry name" value="DUF4440 DOMAIN-CONTAINING PROTEIN"/>
    <property type="match status" value="1"/>
</dbReference>
<dbReference type="Pfam" id="PF14534">
    <property type="entry name" value="DUF4440"/>
    <property type="match status" value="1"/>
</dbReference>
<dbReference type="InterPro" id="IPR032710">
    <property type="entry name" value="NTF2-like_dom_sf"/>
</dbReference>
<feature type="non-terminal residue" evidence="2">
    <location>
        <position position="1"/>
    </location>
</feature>
<sequence length="103" mass="12368">CYCHPVQASRYYDHDAVLIHPGKKCIYGREAIKRELLLLDKIMGRTKTEFTEEKYQMTDDYVVISAEYRTMTEKMGTLRGRFTQIWKKVEDSYLIIYDIFREI</sequence>
<dbReference type="AlphaFoldDB" id="A0A0B1SHU8"/>
<organism evidence="2 3">
    <name type="scientific">Oesophagostomum dentatum</name>
    <name type="common">Nodular worm</name>
    <dbReference type="NCBI Taxonomy" id="61180"/>
    <lineage>
        <taxon>Eukaryota</taxon>
        <taxon>Metazoa</taxon>
        <taxon>Ecdysozoa</taxon>
        <taxon>Nematoda</taxon>
        <taxon>Chromadorea</taxon>
        <taxon>Rhabditida</taxon>
        <taxon>Rhabditina</taxon>
        <taxon>Rhabditomorpha</taxon>
        <taxon>Strongyloidea</taxon>
        <taxon>Strongylidae</taxon>
        <taxon>Oesophagostomum</taxon>
    </lineage>
</organism>
<keyword evidence="3" id="KW-1185">Reference proteome</keyword>
<reference evidence="2 3" key="1">
    <citation type="submission" date="2014-03" db="EMBL/GenBank/DDBJ databases">
        <title>Draft genome of the hookworm Oesophagostomum dentatum.</title>
        <authorList>
            <person name="Mitreva M."/>
        </authorList>
    </citation>
    <scope>NUCLEOTIDE SEQUENCE [LARGE SCALE GENOMIC DNA]</scope>
    <source>
        <strain evidence="2 3">OD-Hann</strain>
    </source>
</reference>